<comment type="subcellular location">
    <subcellularLocation>
        <location evidence="5">Bacterial microcompartment</location>
    </subcellularLocation>
</comment>
<comment type="cofactor">
    <cofactor evidence="5">
        <name>adenosylcob(III)alamin</name>
        <dbReference type="ChEBI" id="CHEBI:18408"/>
    </cofactor>
    <text evidence="5">Binds between the large and small subunits.</text>
</comment>
<dbReference type="EMBL" id="BMZQ01000002">
    <property type="protein sequence ID" value="GHD16542.1"/>
    <property type="molecule type" value="Genomic_DNA"/>
</dbReference>
<feature type="binding site" evidence="5">
    <location>
        <position position="162"/>
    </location>
    <ligand>
        <name>adenosylcob(III)alamin</name>
        <dbReference type="ChEBI" id="CHEBI:18408"/>
    </ligand>
</feature>
<keyword evidence="2 5" id="KW-0456">Lyase</keyword>
<reference evidence="6" key="1">
    <citation type="journal article" date="2014" name="Int. J. Syst. Evol. Microbiol.">
        <title>Complete genome sequence of Corynebacterium casei LMG S-19264T (=DSM 44701T), isolated from a smear-ripened cheese.</title>
        <authorList>
            <consortium name="US DOE Joint Genome Institute (JGI-PGF)"/>
            <person name="Walter F."/>
            <person name="Albersmeier A."/>
            <person name="Kalinowski J."/>
            <person name="Ruckert C."/>
        </authorList>
    </citation>
    <scope>NUCLEOTIDE SEQUENCE</scope>
    <source>
        <strain evidence="6">KCTC 42249</strain>
    </source>
</reference>
<dbReference type="EC" id="4.3.1.7" evidence="5"/>
<dbReference type="Pfam" id="PF05985">
    <property type="entry name" value="EutC"/>
    <property type="match status" value="1"/>
</dbReference>
<keyword evidence="7" id="KW-1185">Reference proteome</keyword>
<comment type="pathway">
    <text evidence="5">Amine and polyamine degradation; ethanolamine degradation.</text>
</comment>
<comment type="subunit">
    <text evidence="5">The basic unit is a heterodimer which dimerizes to form tetramers. The heterotetramers trimerize; 6 large subunits form a core ring with 6 small subunits projecting outwards.</text>
</comment>
<dbReference type="PIRSF" id="PIRSF018982">
    <property type="entry name" value="EutC"/>
    <property type="match status" value="1"/>
</dbReference>
<dbReference type="Gene3D" id="1.10.30.40">
    <property type="entry name" value="Ethanolamine ammonia-lyase light chain (EutC), N-terminal domain"/>
    <property type="match status" value="1"/>
</dbReference>
<dbReference type="GO" id="GO:0031419">
    <property type="term" value="F:cobalamin binding"/>
    <property type="evidence" value="ECO:0007669"/>
    <property type="project" value="UniProtKB-UniRule"/>
</dbReference>
<accession>A0A8J3DQA8</accession>
<comment type="similarity">
    <text evidence="5">Belongs to the EutC family.</text>
</comment>
<keyword evidence="1 5" id="KW-0846">Cobalamin</keyword>
<comment type="catalytic activity">
    <reaction evidence="5">
        <text>ethanolamine = acetaldehyde + NH4(+)</text>
        <dbReference type="Rhea" id="RHEA:15313"/>
        <dbReference type="ChEBI" id="CHEBI:15343"/>
        <dbReference type="ChEBI" id="CHEBI:28938"/>
        <dbReference type="ChEBI" id="CHEBI:57603"/>
        <dbReference type="EC" id="4.3.1.7"/>
    </reaction>
</comment>
<dbReference type="GO" id="GO:0006520">
    <property type="term" value="P:amino acid metabolic process"/>
    <property type="evidence" value="ECO:0007669"/>
    <property type="project" value="InterPro"/>
</dbReference>
<dbReference type="InterPro" id="IPR009246">
    <property type="entry name" value="EutC"/>
</dbReference>
<dbReference type="RefSeq" id="WP_189504274.1">
    <property type="nucleotide sequence ID" value="NZ_BMZQ01000002.1"/>
</dbReference>
<dbReference type="PANTHER" id="PTHR39330:SF1">
    <property type="entry name" value="ETHANOLAMINE AMMONIA-LYASE SMALL SUBUNIT"/>
    <property type="match status" value="1"/>
</dbReference>
<proteinExistence type="inferred from homology"/>
<evidence type="ECO:0000313" key="7">
    <source>
        <dbReference type="Proteomes" id="UP000630142"/>
    </source>
</evidence>
<dbReference type="GO" id="GO:0009350">
    <property type="term" value="C:ethanolamine ammonia-lyase complex"/>
    <property type="evidence" value="ECO:0007669"/>
    <property type="project" value="UniProtKB-UniRule"/>
</dbReference>
<dbReference type="Proteomes" id="UP000630142">
    <property type="component" value="Unassembled WGS sequence"/>
</dbReference>
<protein>
    <recommendedName>
        <fullName evidence="5">Ethanolamine ammonia-lyase small subunit</fullName>
        <shortName evidence="5">EAL small subunit</shortName>
        <ecNumber evidence="5">4.3.1.7</ecNumber>
    </recommendedName>
</protein>
<comment type="function">
    <text evidence="5">Catalyzes the deamination of various vicinal amino-alcohols to oxo compounds. Allows this organism to utilize ethanolamine as the sole source of nitrogen and carbon in the presence of external vitamin B12.</text>
</comment>
<dbReference type="InterPro" id="IPR042251">
    <property type="entry name" value="EutC_C"/>
</dbReference>
<evidence type="ECO:0000256" key="1">
    <source>
        <dbReference type="ARBA" id="ARBA00022628"/>
    </source>
</evidence>
<dbReference type="PANTHER" id="PTHR39330">
    <property type="entry name" value="ETHANOLAMINE AMMONIA-LYASE LIGHT CHAIN"/>
    <property type="match status" value="1"/>
</dbReference>
<sequence>MSKLTAHPASEPAQTELADFADLTQARIALGRAGSSTPTAHEQRFQLDHARARAAVWSQVDEDTLLAHLEPLGLPIVTVESQAVDRADYVRRPDKGRLLAPASRQTLADRSGRFDVVIIIADGLSATAINLNAAALVASLVQRLQSAGLSLAPIVMARRARVALGDAIGETLGARVTITLIGERPGLSAADSLGAYLTYAPVCGTPDASRNCISNIREHGMPLPRAAEAIAALAGRIFNARLSGVKLGENRLTSEEPSKMVTGDDGTDT</sequence>
<name>A0A8J3DQA8_9HYPH</name>
<gene>
    <name evidence="5 6" type="primary">eutC</name>
    <name evidence="6" type="ORF">GCM10016234_24790</name>
</gene>
<dbReference type="HAMAP" id="MF_00601">
    <property type="entry name" value="EutC"/>
    <property type="match status" value="1"/>
</dbReference>
<organism evidence="6 7">
    <name type="scientific">Tianweitania populi</name>
    <dbReference type="NCBI Taxonomy" id="1607949"/>
    <lineage>
        <taxon>Bacteria</taxon>
        <taxon>Pseudomonadati</taxon>
        <taxon>Pseudomonadota</taxon>
        <taxon>Alphaproteobacteria</taxon>
        <taxon>Hyphomicrobiales</taxon>
        <taxon>Phyllobacteriaceae</taxon>
        <taxon>Tianweitania</taxon>
    </lineage>
</organism>
<dbReference type="GO" id="GO:0008851">
    <property type="term" value="F:ethanolamine ammonia-lyase activity"/>
    <property type="evidence" value="ECO:0007669"/>
    <property type="project" value="UniProtKB-UniRule"/>
</dbReference>
<keyword evidence="4 5" id="KW-1283">Bacterial microcompartment</keyword>
<evidence type="ECO:0000256" key="2">
    <source>
        <dbReference type="ARBA" id="ARBA00023239"/>
    </source>
</evidence>
<comment type="caution">
    <text evidence="6">The sequence shown here is derived from an EMBL/GenBank/DDBJ whole genome shotgun (WGS) entry which is preliminary data.</text>
</comment>
<dbReference type="AlphaFoldDB" id="A0A8J3DQA8"/>
<feature type="binding site" evidence="5">
    <location>
        <position position="183"/>
    </location>
    <ligand>
        <name>adenosylcob(III)alamin</name>
        <dbReference type="ChEBI" id="CHEBI:18408"/>
    </ligand>
</feature>
<evidence type="ECO:0000256" key="3">
    <source>
        <dbReference type="ARBA" id="ARBA00023285"/>
    </source>
</evidence>
<dbReference type="InterPro" id="IPR042255">
    <property type="entry name" value="EutC_N"/>
</dbReference>
<evidence type="ECO:0000256" key="4">
    <source>
        <dbReference type="ARBA" id="ARBA00024446"/>
    </source>
</evidence>
<keyword evidence="3 5" id="KW-0170">Cobalt</keyword>
<feature type="binding site" evidence="5">
    <location>
        <position position="212"/>
    </location>
    <ligand>
        <name>adenosylcob(III)alamin</name>
        <dbReference type="ChEBI" id="CHEBI:18408"/>
    </ligand>
</feature>
<dbReference type="NCBIfam" id="NF003971">
    <property type="entry name" value="PRK05465.1"/>
    <property type="match status" value="1"/>
</dbReference>
<reference evidence="6" key="2">
    <citation type="submission" date="2020-09" db="EMBL/GenBank/DDBJ databases">
        <authorList>
            <person name="Sun Q."/>
            <person name="Kim S."/>
        </authorList>
    </citation>
    <scope>NUCLEOTIDE SEQUENCE</scope>
    <source>
        <strain evidence="6">KCTC 42249</strain>
    </source>
</reference>
<dbReference type="Gene3D" id="3.40.50.11240">
    <property type="entry name" value="Ethanolamine ammonia-lyase light chain (EutC)"/>
    <property type="match status" value="1"/>
</dbReference>
<dbReference type="GO" id="GO:0046336">
    <property type="term" value="P:ethanolamine catabolic process"/>
    <property type="evidence" value="ECO:0007669"/>
    <property type="project" value="UniProtKB-UniRule"/>
</dbReference>
<dbReference type="UniPathway" id="UPA00560"/>
<evidence type="ECO:0000256" key="5">
    <source>
        <dbReference type="HAMAP-Rule" id="MF_00601"/>
    </source>
</evidence>
<evidence type="ECO:0000313" key="6">
    <source>
        <dbReference type="EMBL" id="GHD16542.1"/>
    </source>
</evidence>
<dbReference type="GO" id="GO:0031471">
    <property type="term" value="C:ethanolamine degradation polyhedral organelle"/>
    <property type="evidence" value="ECO:0007669"/>
    <property type="project" value="UniProtKB-UniRule"/>
</dbReference>